<protein>
    <submittedName>
        <fullName evidence="3">Charged multivesicular body protein 2b</fullName>
    </submittedName>
</protein>
<evidence type="ECO:0000256" key="1">
    <source>
        <dbReference type="ARBA" id="ARBA00006190"/>
    </source>
</evidence>
<dbReference type="AlphaFoldDB" id="A0A9Q0YR50"/>
<comment type="caution">
    <text evidence="3">The sequence shown here is derived from an EMBL/GenBank/DDBJ whole genome shotgun (WGS) entry which is preliminary data.</text>
</comment>
<organism evidence="3 4">
    <name type="scientific">Holothuria leucospilota</name>
    <name type="common">Black long sea cucumber</name>
    <name type="synonym">Mertensiothuria leucospilota</name>
    <dbReference type="NCBI Taxonomy" id="206669"/>
    <lineage>
        <taxon>Eukaryota</taxon>
        <taxon>Metazoa</taxon>
        <taxon>Echinodermata</taxon>
        <taxon>Eleutherozoa</taxon>
        <taxon>Echinozoa</taxon>
        <taxon>Holothuroidea</taxon>
        <taxon>Aspidochirotacea</taxon>
        <taxon>Aspidochirotida</taxon>
        <taxon>Holothuriidae</taxon>
        <taxon>Holothuria</taxon>
    </lineage>
</organism>
<dbReference type="EMBL" id="JAIZAY010000016">
    <property type="protein sequence ID" value="KAJ8027055.1"/>
    <property type="molecule type" value="Genomic_DNA"/>
</dbReference>
<keyword evidence="4" id="KW-1185">Reference proteome</keyword>
<sequence length="175" mass="19681">MRKRKKEKSLEVMRKTDRDLKKTQRGLTRDQARLEKEEKRLEMEIKKAAKLNNKKLATSYAKQLVSVRKQKERLMGANATVSSVGTQAKKILVTKDFSSWSSVTDTLDDLLAESGDEEEEEAIMNQVLDEIGVEISGKLAEAPSAHRGALPNSRSKVANPKDDELEAQLANLMRN</sequence>
<proteinExistence type="inferred from homology"/>
<dbReference type="GO" id="GO:0007034">
    <property type="term" value="P:vacuolar transport"/>
    <property type="evidence" value="ECO:0007669"/>
    <property type="project" value="InterPro"/>
</dbReference>
<evidence type="ECO:0000313" key="4">
    <source>
        <dbReference type="Proteomes" id="UP001152320"/>
    </source>
</evidence>
<reference evidence="3" key="1">
    <citation type="submission" date="2021-10" db="EMBL/GenBank/DDBJ databases">
        <title>Tropical sea cucumber genome reveals ecological adaptation and Cuvierian tubules defense mechanism.</title>
        <authorList>
            <person name="Chen T."/>
        </authorList>
    </citation>
    <scope>NUCLEOTIDE SEQUENCE</scope>
    <source>
        <strain evidence="3">Nanhai2018</strain>
        <tissue evidence="3">Muscle</tissue>
    </source>
</reference>
<comment type="similarity">
    <text evidence="1">Belongs to the SNF7 family.</text>
</comment>
<name>A0A9Q0YR50_HOLLE</name>
<accession>A0A9Q0YR50</accession>
<dbReference type="InterPro" id="IPR005024">
    <property type="entry name" value="Snf7_fam"/>
</dbReference>
<evidence type="ECO:0000256" key="2">
    <source>
        <dbReference type="SAM" id="MobiDB-lite"/>
    </source>
</evidence>
<dbReference type="OrthoDB" id="5594417at2759"/>
<dbReference type="Gene3D" id="6.10.140.1230">
    <property type="match status" value="2"/>
</dbReference>
<evidence type="ECO:0000313" key="3">
    <source>
        <dbReference type="EMBL" id="KAJ8027055.1"/>
    </source>
</evidence>
<feature type="region of interest" description="Disordered" evidence="2">
    <location>
        <begin position="1"/>
        <end position="30"/>
    </location>
</feature>
<dbReference type="PANTHER" id="PTHR10476">
    <property type="entry name" value="CHARGED MULTIVESICULAR BODY PROTEIN"/>
    <property type="match status" value="1"/>
</dbReference>
<feature type="compositionally biased region" description="Basic and acidic residues" evidence="2">
    <location>
        <begin position="8"/>
        <end position="30"/>
    </location>
</feature>
<dbReference type="Pfam" id="PF03357">
    <property type="entry name" value="Snf7"/>
    <property type="match status" value="1"/>
</dbReference>
<gene>
    <name evidence="3" type="ORF">HOLleu_32088</name>
</gene>
<feature type="region of interest" description="Disordered" evidence="2">
    <location>
        <begin position="142"/>
        <end position="163"/>
    </location>
</feature>
<dbReference type="Proteomes" id="UP001152320">
    <property type="component" value="Chromosome 16"/>
</dbReference>